<name>G2XQ04_BOTF4</name>
<dbReference type="AlphaFoldDB" id="G2XQ04"/>
<evidence type="ECO:0000313" key="1">
    <source>
        <dbReference type="EMBL" id="CCD42892.1"/>
    </source>
</evidence>
<proteinExistence type="predicted"/>
<dbReference type="HOGENOM" id="CLU_2775621_0_0_1"/>
<protein>
    <submittedName>
        <fullName evidence="1">Uncharacterized protein</fullName>
    </submittedName>
</protein>
<gene>
    <name evidence="1" type="ORF">BofuT4_uP071880.1</name>
</gene>
<dbReference type="EMBL" id="FQ790250">
    <property type="protein sequence ID" value="CCD42892.1"/>
    <property type="molecule type" value="Genomic_DNA"/>
</dbReference>
<organism evidence="1 2">
    <name type="scientific">Botryotinia fuckeliana (strain T4)</name>
    <name type="common">Noble rot fungus</name>
    <name type="synonym">Botrytis cinerea</name>
    <dbReference type="NCBI Taxonomy" id="999810"/>
    <lineage>
        <taxon>Eukaryota</taxon>
        <taxon>Fungi</taxon>
        <taxon>Dikarya</taxon>
        <taxon>Ascomycota</taxon>
        <taxon>Pezizomycotina</taxon>
        <taxon>Leotiomycetes</taxon>
        <taxon>Helotiales</taxon>
        <taxon>Sclerotiniaceae</taxon>
        <taxon>Botrytis</taxon>
    </lineage>
</organism>
<accession>G2XQ04</accession>
<dbReference type="InParanoid" id="G2XQ04"/>
<dbReference type="Proteomes" id="UP000008177">
    <property type="component" value="Unplaced contigs"/>
</dbReference>
<reference evidence="2" key="1">
    <citation type="journal article" date="2011" name="PLoS Genet.">
        <title>Genomic analysis of the necrotrophic fungal pathogens Sclerotinia sclerotiorum and Botrytis cinerea.</title>
        <authorList>
            <person name="Amselem J."/>
            <person name="Cuomo C.A."/>
            <person name="van Kan J.A."/>
            <person name="Viaud M."/>
            <person name="Benito E.P."/>
            <person name="Couloux A."/>
            <person name="Coutinho P.M."/>
            <person name="de Vries R.P."/>
            <person name="Dyer P.S."/>
            <person name="Fillinger S."/>
            <person name="Fournier E."/>
            <person name="Gout L."/>
            <person name="Hahn M."/>
            <person name="Kohn L."/>
            <person name="Lapalu N."/>
            <person name="Plummer K.M."/>
            <person name="Pradier J.M."/>
            <person name="Quevillon E."/>
            <person name="Sharon A."/>
            <person name="Simon A."/>
            <person name="ten Have A."/>
            <person name="Tudzynski B."/>
            <person name="Tudzynski P."/>
            <person name="Wincker P."/>
            <person name="Andrew M."/>
            <person name="Anthouard V."/>
            <person name="Beever R.E."/>
            <person name="Beffa R."/>
            <person name="Benoit I."/>
            <person name="Bouzid O."/>
            <person name="Brault B."/>
            <person name="Chen Z."/>
            <person name="Choquer M."/>
            <person name="Collemare J."/>
            <person name="Cotton P."/>
            <person name="Danchin E.G."/>
            <person name="Da Silva C."/>
            <person name="Gautier A."/>
            <person name="Giraud C."/>
            <person name="Giraud T."/>
            <person name="Gonzalez C."/>
            <person name="Grossetete S."/>
            <person name="Guldener U."/>
            <person name="Henrissat B."/>
            <person name="Howlett B.J."/>
            <person name="Kodira C."/>
            <person name="Kretschmer M."/>
            <person name="Lappartient A."/>
            <person name="Leroch M."/>
            <person name="Levis C."/>
            <person name="Mauceli E."/>
            <person name="Neuveglise C."/>
            <person name="Oeser B."/>
            <person name="Pearson M."/>
            <person name="Poulain J."/>
            <person name="Poussereau N."/>
            <person name="Quesneville H."/>
            <person name="Rascle C."/>
            <person name="Schumacher J."/>
            <person name="Segurens B."/>
            <person name="Sexton A."/>
            <person name="Silva E."/>
            <person name="Sirven C."/>
            <person name="Soanes D.M."/>
            <person name="Talbot N.J."/>
            <person name="Templeton M."/>
            <person name="Yandava C."/>
            <person name="Yarden O."/>
            <person name="Zeng Q."/>
            <person name="Rollins J.A."/>
            <person name="Lebrun M.H."/>
            <person name="Dickman M."/>
        </authorList>
    </citation>
    <scope>NUCLEOTIDE SEQUENCE [LARGE SCALE GENOMIC DNA]</scope>
    <source>
        <strain evidence="2">T4</strain>
    </source>
</reference>
<evidence type="ECO:0000313" key="2">
    <source>
        <dbReference type="Proteomes" id="UP000008177"/>
    </source>
</evidence>
<sequence length="69" mass="8045">MAPLSLAVPETLKIDYHHQSARGRGTFEDLRYGMCGHLPYHQLQSGISCKHHQLFKIRYHDVKNPWMKA</sequence>